<evidence type="ECO:0000256" key="1">
    <source>
        <dbReference type="SAM" id="Phobius"/>
    </source>
</evidence>
<dbReference type="Proteomes" id="UP001596405">
    <property type="component" value="Unassembled WGS sequence"/>
</dbReference>
<keyword evidence="1" id="KW-0812">Transmembrane</keyword>
<sequence length="130" mass="14124">MNTRWVLAGSALVMGAIGMAASFLPHEILQYLGAPAVGIYALLLQLMGSLYLGFGILNWMSRRVLIGGIYARPLAMGNFLHFFVGAMALIKALPVEYLPLISIYAIFAALFGVICFRHPVAVKEVEPVVK</sequence>
<feature type="transmembrane region" description="Helical" evidence="1">
    <location>
        <begin position="36"/>
        <end position="57"/>
    </location>
</feature>
<protein>
    <submittedName>
        <fullName evidence="2">Uncharacterized protein</fullName>
    </submittedName>
</protein>
<comment type="caution">
    <text evidence="2">The sequence shown here is derived from an EMBL/GenBank/DDBJ whole genome shotgun (WGS) entry which is preliminary data.</text>
</comment>
<keyword evidence="1" id="KW-0472">Membrane</keyword>
<dbReference type="RefSeq" id="WP_066623135.1">
    <property type="nucleotide sequence ID" value="NZ_JBHSYQ010000003.1"/>
</dbReference>
<feature type="transmembrane region" description="Helical" evidence="1">
    <location>
        <begin position="69"/>
        <end position="91"/>
    </location>
</feature>
<evidence type="ECO:0000313" key="3">
    <source>
        <dbReference type="Proteomes" id="UP001596405"/>
    </source>
</evidence>
<evidence type="ECO:0000313" key="2">
    <source>
        <dbReference type="EMBL" id="MFC6997021.1"/>
    </source>
</evidence>
<keyword evidence="1" id="KW-1133">Transmembrane helix</keyword>
<feature type="transmembrane region" description="Helical" evidence="1">
    <location>
        <begin position="97"/>
        <end position="116"/>
    </location>
</feature>
<accession>A0ABW2DJS7</accession>
<proteinExistence type="predicted"/>
<name>A0ABW2DJS7_9BACT</name>
<keyword evidence="3" id="KW-1185">Reference proteome</keyword>
<gene>
    <name evidence="2" type="ORF">ACFQHR_05255</name>
</gene>
<organism evidence="2 3">
    <name type="scientific">Rufibacter roseus</name>
    <dbReference type="NCBI Taxonomy" id="1567108"/>
    <lineage>
        <taxon>Bacteria</taxon>
        <taxon>Pseudomonadati</taxon>
        <taxon>Bacteroidota</taxon>
        <taxon>Cytophagia</taxon>
        <taxon>Cytophagales</taxon>
        <taxon>Hymenobacteraceae</taxon>
        <taxon>Rufibacter</taxon>
    </lineage>
</organism>
<dbReference type="EMBL" id="JBHSYQ010000003">
    <property type="protein sequence ID" value="MFC6997021.1"/>
    <property type="molecule type" value="Genomic_DNA"/>
</dbReference>
<reference evidence="3" key="1">
    <citation type="journal article" date="2019" name="Int. J. Syst. Evol. Microbiol.">
        <title>The Global Catalogue of Microorganisms (GCM) 10K type strain sequencing project: providing services to taxonomists for standard genome sequencing and annotation.</title>
        <authorList>
            <consortium name="The Broad Institute Genomics Platform"/>
            <consortium name="The Broad Institute Genome Sequencing Center for Infectious Disease"/>
            <person name="Wu L."/>
            <person name="Ma J."/>
        </authorList>
    </citation>
    <scope>NUCLEOTIDE SEQUENCE [LARGE SCALE GENOMIC DNA]</scope>
    <source>
        <strain evidence="3">CGMCC 4.7393</strain>
    </source>
</reference>